<keyword evidence="2" id="KW-1185">Reference proteome</keyword>
<organism evidence="1 2">
    <name type="scientific">Smallanthus sonchifolius</name>
    <dbReference type="NCBI Taxonomy" id="185202"/>
    <lineage>
        <taxon>Eukaryota</taxon>
        <taxon>Viridiplantae</taxon>
        <taxon>Streptophyta</taxon>
        <taxon>Embryophyta</taxon>
        <taxon>Tracheophyta</taxon>
        <taxon>Spermatophyta</taxon>
        <taxon>Magnoliopsida</taxon>
        <taxon>eudicotyledons</taxon>
        <taxon>Gunneridae</taxon>
        <taxon>Pentapetalae</taxon>
        <taxon>asterids</taxon>
        <taxon>campanulids</taxon>
        <taxon>Asterales</taxon>
        <taxon>Asteraceae</taxon>
        <taxon>Asteroideae</taxon>
        <taxon>Heliantheae alliance</taxon>
        <taxon>Millerieae</taxon>
        <taxon>Smallanthus</taxon>
    </lineage>
</organism>
<evidence type="ECO:0000313" key="2">
    <source>
        <dbReference type="Proteomes" id="UP001056120"/>
    </source>
</evidence>
<evidence type="ECO:0000313" key="1">
    <source>
        <dbReference type="EMBL" id="KAI3807742.1"/>
    </source>
</evidence>
<accession>A0ACB9II42</accession>
<comment type="caution">
    <text evidence="1">The sequence shown here is derived from an EMBL/GenBank/DDBJ whole genome shotgun (WGS) entry which is preliminary data.</text>
</comment>
<gene>
    <name evidence="1" type="ORF">L1987_23676</name>
</gene>
<reference evidence="1 2" key="2">
    <citation type="journal article" date="2022" name="Mol. Ecol. Resour.">
        <title>The genomes of chicory, endive, great burdock and yacon provide insights into Asteraceae paleo-polyploidization history and plant inulin production.</title>
        <authorList>
            <person name="Fan W."/>
            <person name="Wang S."/>
            <person name="Wang H."/>
            <person name="Wang A."/>
            <person name="Jiang F."/>
            <person name="Liu H."/>
            <person name="Zhao H."/>
            <person name="Xu D."/>
            <person name="Zhang Y."/>
        </authorList>
    </citation>
    <scope>NUCLEOTIDE SEQUENCE [LARGE SCALE GENOMIC DNA]</scope>
    <source>
        <strain evidence="2">cv. Yunnan</strain>
        <tissue evidence="1">Leaves</tissue>
    </source>
</reference>
<dbReference type="EMBL" id="CM042025">
    <property type="protein sequence ID" value="KAI3807742.1"/>
    <property type="molecule type" value="Genomic_DNA"/>
</dbReference>
<dbReference type="Proteomes" id="UP001056120">
    <property type="component" value="Linkage Group LG08"/>
</dbReference>
<protein>
    <submittedName>
        <fullName evidence="1">Uncharacterized protein</fullName>
    </submittedName>
</protein>
<name>A0ACB9II42_9ASTR</name>
<sequence>MGASGLSLNWSTSLTVASENKTSWPSTVALMCSTFSTVMISVVSQNYLIDVSNTGRLLLMAKLMLEFARKFKTGMNSAAFGSLALRNAQTLCLFTNKRSIPVKSSILHNKSGQSLETLPFAINYCESLKIADICAK</sequence>
<proteinExistence type="predicted"/>
<reference evidence="2" key="1">
    <citation type="journal article" date="2022" name="Mol. Ecol. Resour.">
        <title>The genomes of chicory, endive, great burdock and yacon provide insights into Asteraceae palaeo-polyploidization history and plant inulin production.</title>
        <authorList>
            <person name="Fan W."/>
            <person name="Wang S."/>
            <person name="Wang H."/>
            <person name="Wang A."/>
            <person name="Jiang F."/>
            <person name="Liu H."/>
            <person name="Zhao H."/>
            <person name="Xu D."/>
            <person name="Zhang Y."/>
        </authorList>
    </citation>
    <scope>NUCLEOTIDE SEQUENCE [LARGE SCALE GENOMIC DNA]</scope>
    <source>
        <strain evidence="2">cv. Yunnan</strain>
    </source>
</reference>